<dbReference type="Gene3D" id="1.25.40.60">
    <property type="match status" value="1"/>
</dbReference>
<dbReference type="Gene3D" id="3.40.50.2060">
    <property type="match status" value="1"/>
</dbReference>
<dbReference type="InterPro" id="IPR001619">
    <property type="entry name" value="Sec1-like"/>
</dbReference>
<evidence type="ECO:0000256" key="2">
    <source>
        <dbReference type="SAM" id="MobiDB-lite"/>
    </source>
</evidence>
<dbReference type="Pfam" id="PF00995">
    <property type="entry name" value="Sec1"/>
    <property type="match status" value="1"/>
</dbReference>
<dbReference type="Gene3D" id="3.40.50.1910">
    <property type="match status" value="1"/>
</dbReference>
<dbReference type="EMBL" id="PEDP01000176">
    <property type="protein sequence ID" value="POS87189.1"/>
    <property type="molecule type" value="Genomic_DNA"/>
</dbReference>
<feature type="compositionally biased region" description="Polar residues" evidence="2">
    <location>
        <begin position="668"/>
        <end position="678"/>
    </location>
</feature>
<feature type="compositionally biased region" description="Polar residues" evidence="2">
    <location>
        <begin position="709"/>
        <end position="724"/>
    </location>
</feature>
<sequence length="751" mass="85456">MVSVIQEQRDGKKISDMSYPEKLLTFFLVILETIKSITRGDWKVLVIDEIVRKIIDNVIKEDDILNENIANIERIEEPREMNPDMDAIYLLSPQPHIVDCLMADLERHRYKQSFLIWISPLDPQMHRRINTSRQAKAQIAGFETITVDYFPQESQLITFRDPWSFPILYHPACNNLVREHMQSLAQKATPLIFCLITGICVLLGENPKVRYYKPRNATHEAHVLCSHLANFVQEELDAYAKYNPNFPPQCSRPTGTIIITDRSMDLNAPLIHEFTYQAMAHDLLPMKEMDKIYYKTIVNKGAPDEEEKEMEIGEKDKIWVENRHRHMKDTIEKLMNDFQKFINENPNFTNPGGESTSLNSIKDMLAGLPQFQELKEAYSLHLSMAQECMNIFESRKLPDLASLEQTLATGLDEDSRKPKNIADDLIRLLDNDQITQSDRLRLIMLYIMFRDGVIPEDIQRLLAHAGLSPQDGETIFNLDLLGAHTTKNLKDSRSTPQCIFPRKIASTPQNEEYSLSRFEPVLKLMLEELVKSSLDQTLFPYVKPPLDSSEEMSLQSQSSLRSAKPTWARNRQSNTESRQRFIVFIAGGATYSESRACYEVSKASEKDILLATSHMIKPALFVRQVGDLSVDRRILNLPIDRPQPKAPAYLFKRNDPQLEQARPAINASTQSLGVNGNRPSALPPKNASYNGSSQVALPAAELTALNINSGSPQTSILNEPSDANSLKGKSEKKSKHKDGEKKKRGFFGSKK</sequence>
<proteinExistence type="inferred from homology"/>
<dbReference type="SUPFAM" id="SSF56815">
    <property type="entry name" value="Sec1/munc18-like (SM) proteins"/>
    <property type="match status" value="1"/>
</dbReference>
<dbReference type="InterPro" id="IPR043127">
    <property type="entry name" value="Sec-1-like_dom3a"/>
</dbReference>
<dbReference type="GO" id="GO:0016192">
    <property type="term" value="P:vesicle-mediated transport"/>
    <property type="evidence" value="ECO:0007669"/>
    <property type="project" value="InterPro"/>
</dbReference>
<name>A0A2S4PYR3_9PEZI</name>
<dbReference type="Gene3D" id="3.90.830.10">
    <property type="entry name" value="Syntaxin Binding Protein 1, Chain A, domain 2"/>
    <property type="match status" value="1"/>
</dbReference>
<dbReference type="STRING" id="225359.A0A2S4PYR3"/>
<dbReference type="Proteomes" id="UP000237438">
    <property type="component" value="Unassembled WGS sequence"/>
</dbReference>
<protein>
    <recommendedName>
        <fullName evidence="5">Sec1-like protein</fullName>
    </recommendedName>
</protein>
<gene>
    <name evidence="3" type="ORF">EPUL_002201</name>
</gene>
<dbReference type="InterPro" id="IPR043154">
    <property type="entry name" value="Sec-1-like_dom1"/>
</dbReference>
<dbReference type="PANTHER" id="PTHR11679">
    <property type="entry name" value="VESICLE PROTEIN SORTING-ASSOCIATED"/>
    <property type="match status" value="1"/>
</dbReference>
<feature type="compositionally biased region" description="Basic residues" evidence="2">
    <location>
        <begin position="730"/>
        <end position="751"/>
    </location>
</feature>
<evidence type="ECO:0000256" key="1">
    <source>
        <dbReference type="ARBA" id="ARBA00009884"/>
    </source>
</evidence>
<keyword evidence="4" id="KW-1185">Reference proteome</keyword>
<reference evidence="3 4" key="1">
    <citation type="submission" date="2017-10" db="EMBL/GenBank/DDBJ databases">
        <title>Development of genomic resources for the powdery mildew, Erysiphe pulchra.</title>
        <authorList>
            <person name="Wadl P.A."/>
            <person name="Mack B.M."/>
            <person name="Moore G."/>
            <person name="Beltz S.B."/>
        </authorList>
    </citation>
    <scope>NUCLEOTIDE SEQUENCE [LARGE SCALE GENOMIC DNA]</scope>
    <source>
        <strain evidence="3">Cflorida</strain>
    </source>
</reference>
<feature type="region of interest" description="Disordered" evidence="2">
    <location>
        <begin position="668"/>
        <end position="693"/>
    </location>
</feature>
<accession>A0A2S4PYR3</accession>
<evidence type="ECO:0000313" key="4">
    <source>
        <dbReference type="Proteomes" id="UP000237438"/>
    </source>
</evidence>
<evidence type="ECO:0008006" key="5">
    <source>
        <dbReference type="Google" id="ProtNLM"/>
    </source>
</evidence>
<dbReference type="InterPro" id="IPR036045">
    <property type="entry name" value="Sec1-like_sf"/>
</dbReference>
<comment type="caution">
    <text evidence="3">The sequence shown here is derived from an EMBL/GenBank/DDBJ whole genome shotgun (WGS) entry which is preliminary data.</text>
</comment>
<dbReference type="InterPro" id="IPR027482">
    <property type="entry name" value="Sec1-like_dom2"/>
</dbReference>
<dbReference type="AlphaFoldDB" id="A0A2S4PYR3"/>
<evidence type="ECO:0000313" key="3">
    <source>
        <dbReference type="EMBL" id="POS87189.1"/>
    </source>
</evidence>
<organism evidence="3 4">
    <name type="scientific">Erysiphe pulchra</name>
    <dbReference type="NCBI Taxonomy" id="225359"/>
    <lineage>
        <taxon>Eukaryota</taxon>
        <taxon>Fungi</taxon>
        <taxon>Dikarya</taxon>
        <taxon>Ascomycota</taxon>
        <taxon>Pezizomycotina</taxon>
        <taxon>Leotiomycetes</taxon>
        <taxon>Erysiphales</taxon>
        <taxon>Erysiphaceae</taxon>
        <taxon>Erysiphe</taxon>
    </lineage>
</organism>
<feature type="region of interest" description="Disordered" evidence="2">
    <location>
        <begin position="709"/>
        <end position="751"/>
    </location>
</feature>
<comment type="similarity">
    <text evidence="1">Belongs to the STXBP/unc-18/SEC1 family.</text>
</comment>
<dbReference type="OrthoDB" id="2228at2759"/>